<evidence type="ECO:0000256" key="3">
    <source>
        <dbReference type="ARBA" id="ARBA00022729"/>
    </source>
</evidence>
<dbReference type="PANTHER" id="PTHR37467:SF1">
    <property type="entry name" value="EXPORTED CALCIUM-BINDING GLYCOPROTEIN"/>
    <property type="match status" value="1"/>
</dbReference>
<accession>A0A3B1AUF1</accession>
<keyword evidence="4" id="KW-0106">Calcium</keyword>
<evidence type="ECO:0008006" key="7">
    <source>
        <dbReference type="Google" id="ProtNLM"/>
    </source>
</evidence>
<dbReference type="InterPro" id="IPR059100">
    <property type="entry name" value="TSP3_bac"/>
</dbReference>
<keyword evidence="2" id="KW-0964">Secreted</keyword>
<organism evidence="6">
    <name type="scientific">hydrothermal vent metagenome</name>
    <dbReference type="NCBI Taxonomy" id="652676"/>
    <lineage>
        <taxon>unclassified sequences</taxon>
        <taxon>metagenomes</taxon>
        <taxon>ecological metagenomes</taxon>
    </lineage>
</organism>
<evidence type="ECO:0000256" key="5">
    <source>
        <dbReference type="SAM" id="MobiDB-lite"/>
    </source>
</evidence>
<dbReference type="PANTHER" id="PTHR37467">
    <property type="entry name" value="EXPORTED CALCIUM-BINDING GLYCOPROTEIN-RELATED"/>
    <property type="match status" value="1"/>
</dbReference>
<comment type="subcellular location">
    <subcellularLocation>
        <location evidence="1">Secreted</location>
    </subcellularLocation>
</comment>
<name>A0A3B1AUF1_9ZZZZ</name>
<dbReference type="EMBL" id="UOFX01000055">
    <property type="protein sequence ID" value="VAX09629.1"/>
    <property type="molecule type" value="Genomic_DNA"/>
</dbReference>
<evidence type="ECO:0000256" key="4">
    <source>
        <dbReference type="ARBA" id="ARBA00022837"/>
    </source>
</evidence>
<dbReference type="InterPro" id="IPR053180">
    <property type="entry name" value="Ca-binding_acidic-repeat"/>
</dbReference>
<dbReference type="Pfam" id="PF18884">
    <property type="entry name" value="TSP3_bac"/>
    <property type="match status" value="6"/>
</dbReference>
<feature type="non-terminal residue" evidence="6">
    <location>
        <position position="1"/>
    </location>
</feature>
<proteinExistence type="predicted"/>
<sequence>DGLNDAWEVTYGDPLVADPDTTLDADSDGLTTLQESEAWTDWNNPDTDGDGENDGDEVQDGTDPLDPNSNVQLLADTDGDGIPNRWELANNLNPNSGADLIADRDRDGLSNFQEYQFQTNPNNRDSDGDGLQDAWEVEYGFDPNDSSDGNVDADNDGMADIWETVYGLSVWTDDSLYDKDGDQLTNGQEFYYYTNPSSGDSDGDGLDDYLEAVTGVDVEYEVWVEDGGYDPETGEPTGFYYTDVFQIITDPTSADTDGDYWPDGWEVLHGYDPTSAWDGVADADADGLSNGEEYIFGSDYQLADSDGDGEIDGIERDNGTLILDARSNLGSGGEPVASGHDTDADGLPDQWELNNGFNPLSSLDGYGDYDYDGISNYREYINGAEVDAGWTFIEIPSTAMTKIYAINELGAAIGKVGSVINYWKDGVVTEVDSTLSSLPGIYGG</sequence>
<protein>
    <recommendedName>
        <fullName evidence="7">Internalin</fullName>
    </recommendedName>
</protein>
<feature type="non-terminal residue" evidence="6">
    <location>
        <position position="444"/>
    </location>
</feature>
<evidence type="ECO:0000313" key="6">
    <source>
        <dbReference type="EMBL" id="VAX09629.1"/>
    </source>
</evidence>
<keyword evidence="3" id="KW-0732">Signal</keyword>
<feature type="compositionally biased region" description="Polar residues" evidence="5">
    <location>
        <begin position="29"/>
        <end position="45"/>
    </location>
</feature>
<feature type="compositionally biased region" description="Acidic residues" evidence="5">
    <location>
        <begin position="47"/>
        <end position="60"/>
    </location>
</feature>
<evidence type="ECO:0000256" key="2">
    <source>
        <dbReference type="ARBA" id="ARBA00022525"/>
    </source>
</evidence>
<reference evidence="6" key="1">
    <citation type="submission" date="2018-06" db="EMBL/GenBank/DDBJ databases">
        <authorList>
            <person name="Zhirakovskaya E."/>
        </authorList>
    </citation>
    <scope>NUCLEOTIDE SEQUENCE</scope>
</reference>
<gene>
    <name evidence="6" type="ORF">MNBD_GAMMA26-757</name>
</gene>
<evidence type="ECO:0000256" key="1">
    <source>
        <dbReference type="ARBA" id="ARBA00004613"/>
    </source>
</evidence>
<feature type="region of interest" description="Disordered" evidence="5">
    <location>
        <begin position="1"/>
        <end position="71"/>
    </location>
</feature>
<dbReference type="AlphaFoldDB" id="A0A3B1AUF1"/>